<evidence type="ECO:0000313" key="2">
    <source>
        <dbReference type="Proteomes" id="UP000663838"/>
    </source>
</evidence>
<dbReference type="PANTHER" id="PTHR35040:SF9">
    <property type="entry name" value="4-LIKE CELL SURFACE PROTEIN, PUTATIVE (AFU_ORTHOLOGUE AFUA_4G14080)-RELATED"/>
    <property type="match status" value="1"/>
</dbReference>
<dbReference type="PANTHER" id="PTHR35040">
    <property type="match status" value="1"/>
</dbReference>
<accession>A0A821IMW8</accession>
<comment type="caution">
    <text evidence="1">The sequence shown here is derived from an EMBL/GenBank/DDBJ whole genome shotgun (WGS) entry which is preliminary data.</text>
</comment>
<dbReference type="EMBL" id="CAJOBS010001235">
    <property type="protein sequence ID" value="CAF4706333.1"/>
    <property type="molecule type" value="Genomic_DNA"/>
</dbReference>
<gene>
    <name evidence="1" type="ORF">TOA249_LOCUS17373</name>
</gene>
<reference evidence="1" key="1">
    <citation type="submission" date="2021-02" db="EMBL/GenBank/DDBJ databases">
        <authorList>
            <person name="Nowell W R."/>
        </authorList>
    </citation>
    <scope>NUCLEOTIDE SEQUENCE</scope>
</reference>
<dbReference type="InterPro" id="IPR021986">
    <property type="entry name" value="Spherulin4"/>
</dbReference>
<name>A0A821IMW8_9BILA</name>
<protein>
    <submittedName>
        <fullName evidence="1">Uncharacterized protein</fullName>
    </submittedName>
</protein>
<evidence type="ECO:0000313" key="1">
    <source>
        <dbReference type="EMBL" id="CAF4706333.1"/>
    </source>
</evidence>
<dbReference type="Proteomes" id="UP000663838">
    <property type="component" value="Unassembled WGS sequence"/>
</dbReference>
<sequence length="287" mass="32427">MIKDIKSQVLFERKLNLWMILMCIVFFGKGSGARLPKIGVISYWDPDLYNQLPPKSLALINPNNGIFTGQTRNLATNLNAYQNIVAQASKRRVRLLGYVPTGYFNHTCDSGTECQTLDRIDAQVKEYFRHFPKLSGIFFDETSLDPWDCSAFTGEYKSLRSIVRKYNSKATIAFNVAVPDRCTIAGLKRGEIIVVFENSFDDYAKRADAIRTSTQAAHNVGAIVWCLIHSVSDIPLLQSTINTASNMNIDLFYATDIGGNWTYENTWGSPPTYWDKQVELLNPKRKG</sequence>
<proteinExistence type="predicted"/>
<dbReference type="Pfam" id="PF12138">
    <property type="entry name" value="Spherulin4"/>
    <property type="match status" value="1"/>
</dbReference>
<dbReference type="AlphaFoldDB" id="A0A821IMW8"/>
<organism evidence="1 2">
    <name type="scientific">Rotaria socialis</name>
    <dbReference type="NCBI Taxonomy" id="392032"/>
    <lineage>
        <taxon>Eukaryota</taxon>
        <taxon>Metazoa</taxon>
        <taxon>Spiralia</taxon>
        <taxon>Gnathifera</taxon>
        <taxon>Rotifera</taxon>
        <taxon>Eurotatoria</taxon>
        <taxon>Bdelloidea</taxon>
        <taxon>Philodinida</taxon>
        <taxon>Philodinidae</taxon>
        <taxon>Rotaria</taxon>
    </lineage>
</organism>